<comment type="function">
    <text evidence="1">Essential component of the TIM23 complex, a complex that mediates the translocation of transit peptide-containing proteins across the mitochondrial inner membrane.</text>
</comment>
<comment type="subunit">
    <text evidence="1">Component of the TIM23 complex.</text>
</comment>
<keyword evidence="4" id="KW-1185">Reference proteome</keyword>
<dbReference type="Ensembl" id="ENSAMET00000035602.1">
    <property type="protein sequence ID" value="ENSAMEP00000040510.1"/>
    <property type="gene ID" value="ENSAMEG00000008353.2"/>
</dbReference>
<organism evidence="3 4">
    <name type="scientific">Ailuropoda melanoleuca</name>
    <name type="common">Giant panda</name>
    <dbReference type="NCBI Taxonomy" id="9646"/>
    <lineage>
        <taxon>Eukaryota</taxon>
        <taxon>Metazoa</taxon>
        <taxon>Chordata</taxon>
        <taxon>Craniata</taxon>
        <taxon>Vertebrata</taxon>
        <taxon>Euteleostomi</taxon>
        <taxon>Mammalia</taxon>
        <taxon>Eutheria</taxon>
        <taxon>Laurasiatheria</taxon>
        <taxon>Carnivora</taxon>
        <taxon>Caniformia</taxon>
        <taxon>Ursidae</taxon>
        <taxon>Ailuropoda</taxon>
    </lineage>
</organism>
<keyword evidence="1" id="KW-0811">Translocation</keyword>
<evidence type="ECO:0000256" key="1">
    <source>
        <dbReference type="RuleBase" id="RU365079"/>
    </source>
</evidence>
<reference evidence="3 4" key="1">
    <citation type="journal article" date="2010" name="Nature">
        <title>The sequence and de novo assembly of the giant panda genome.</title>
        <authorList>
            <person name="Li R."/>
            <person name="Fan W."/>
            <person name="Tian G."/>
            <person name="Zhu H."/>
            <person name="He L."/>
            <person name="Cai J."/>
            <person name="Huang Q."/>
            <person name="Cai Q."/>
            <person name="Li B."/>
            <person name="Bai Y."/>
            <person name="Zhang Z."/>
            <person name="Zhang Y."/>
            <person name="Wang W."/>
            <person name="Li J."/>
            <person name="Wei F."/>
            <person name="Li H."/>
            <person name="Jian M."/>
            <person name="Li J."/>
            <person name="Zhang Z."/>
            <person name="Nielsen R."/>
            <person name="Li D."/>
            <person name="Gu W."/>
            <person name="Yang Z."/>
            <person name="Xuan Z."/>
            <person name="Ryder O.A."/>
            <person name="Leung F.C."/>
            <person name="Zhou Y."/>
            <person name="Cao J."/>
            <person name="Sun X."/>
            <person name="Fu Y."/>
            <person name="Fang X."/>
            <person name="Guo X."/>
            <person name="Wang B."/>
            <person name="Hou R."/>
            <person name="Shen F."/>
            <person name="Mu B."/>
            <person name="Ni P."/>
            <person name="Lin R."/>
            <person name="Qian W."/>
            <person name="Wang G."/>
            <person name="Yu C."/>
            <person name="Nie W."/>
            <person name="Wang J."/>
            <person name="Wu Z."/>
            <person name="Liang H."/>
            <person name="Min J."/>
            <person name="Wu Q."/>
            <person name="Cheng S."/>
            <person name="Ruan J."/>
            <person name="Wang M."/>
            <person name="Shi Z."/>
            <person name="Wen M."/>
            <person name="Liu B."/>
            <person name="Ren X."/>
            <person name="Zheng H."/>
            <person name="Dong D."/>
            <person name="Cook K."/>
            <person name="Shan G."/>
            <person name="Zhang H."/>
            <person name="Kosiol C."/>
            <person name="Xie X."/>
            <person name="Lu Z."/>
            <person name="Zheng H."/>
            <person name="Li Y."/>
            <person name="Steiner C.C."/>
            <person name="Lam T.T."/>
            <person name="Lin S."/>
            <person name="Zhang Q."/>
            <person name="Li G."/>
            <person name="Tian J."/>
            <person name="Gong T."/>
            <person name="Liu H."/>
            <person name="Zhang D."/>
            <person name="Fang L."/>
            <person name="Ye C."/>
            <person name="Zhang J."/>
            <person name="Hu W."/>
            <person name="Xu A."/>
            <person name="Ren Y."/>
            <person name="Zhang G."/>
            <person name="Bruford M.W."/>
            <person name="Li Q."/>
            <person name="Ma L."/>
            <person name="Guo Y."/>
            <person name="An N."/>
            <person name="Hu Y."/>
            <person name="Zheng Y."/>
            <person name="Shi Y."/>
            <person name="Li Z."/>
            <person name="Liu Q."/>
            <person name="Chen Y."/>
            <person name="Zhao J."/>
            <person name="Qu N."/>
            <person name="Zhao S."/>
            <person name="Tian F."/>
            <person name="Wang X."/>
            <person name="Wang H."/>
            <person name="Xu L."/>
            <person name="Liu X."/>
            <person name="Vinar T."/>
            <person name="Wang Y."/>
            <person name="Lam T.W."/>
            <person name="Yiu S.M."/>
            <person name="Liu S."/>
            <person name="Zhang H."/>
            <person name="Li D."/>
            <person name="Huang Y."/>
            <person name="Wang X."/>
            <person name="Yang G."/>
            <person name="Jiang Z."/>
            <person name="Wang J."/>
            <person name="Qin N."/>
            <person name="Li L."/>
            <person name="Li J."/>
            <person name="Bolund L."/>
            <person name="Kristiansen K."/>
            <person name="Wong G.K."/>
            <person name="Olson M."/>
            <person name="Zhang X."/>
            <person name="Li S."/>
            <person name="Yang H."/>
            <person name="Wang J."/>
            <person name="Wang J."/>
        </authorList>
    </citation>
    <scope>NUCLEOTIDE SEQUENCE [LARGE SCALE GENOMIC DNA]</scope>
</reference>
<dbReference type="InterPro" id="IPR023214">
    <property type="entry name" value="HAD_sf"/>
</dbReference>
<dbReference type="InterPro" id="IPR004274">
    <property type="entry name" value="FCP1_dom"/>
</dbReference>
<evidence type="ECO:0000259" key="2">
    <source>
        <dbReference type="PROSITE" id="PS50969"/>
    </source>
</evidence>
<reference evidence="3" key="2">
    <citation type="submission" date="2025-08" db="UniProtKB">
        <authorList>
            <consortium name="Ensembl"/>
        </authorList>
    </citation>
    <scope>IDENTIFICATION</scope>
</reference>
<dbReference type="Proteomes" id="UP000008912">
    <property type="component" value="Unassembled WGS sequence"/>
</dbReference>
<keyword evidence="1" id="KW-0653">Protein transport</keyword>
<dbReference type="SUPFAM" id="SSF56784">
    <property type="entry name" value="HAD-like"/>
    <property type="match status" value="1"/>
</dbReference>
<evidence type="ECO:0000313" key="3">
    <source>
        <dbReference type="Ensembl" id="ENSAMEP00000040510.1"/>
    </source>
</evidence>
<feature type="domain" description="FCP1 homology" evidence="2">
    <location>
        <begin position="1"/>
        <end position="90"/>
    </location>
</feature>
<accession>A0A7N5KI15</accession>
<dbReference type="InterPro" id="IPR036412">
    <property type="entry name" value="HAD-like_sf"/>
</dbReference>
<dbReference type="InterPro" id="IPR050365">
    <property type="entry name" value="TIM50"/>
</dbReference>
<dbReference type="PROSITE" id="PS50969">
    <property type="entry name" value="FCP1"/>
    <property type="match status" value="1"/>
</dbReference>
<dbReference type="AlphaFoldDB" id="A0A7N5KI15"/>
<sequence>MAASAALFLRLGSELRLGARGLCARLATPPPRTPDQDISCLNRDPARVVVVDCKKEAFRLQPYNGVALRPWDGNSDDRVLLDLSAFLKTIALNRVEDVRTVLEHYALEDDPLEAFKQRQSRLEQEEQQRLAELSKSSKQNLFFGSLTNRLWPRSKQP</sequence>
<dbReference type="Gene3D" id="3.40.50.1000">
    <property type="entry name" value="HAD superfamily/HAD-like"/>
    <property type="match status" value="1"/>
</dbReference>
<evidence type="ECO:0000313" key="4">
    <source>
        <dbReference type="Proteomes" id="UP000008912"/>
    </source>
</evidence>
<dbReference type="GO" id="GO:0005744">
    <property type="term" value="C:TIM23 mitochondrial import inner membrane translocase complex"/>
    <property type="evidence" value="ECO:0007669"/>
    <property type="project" value="UniProtKB-UniRule"/>
</dbReference>
<dbReference type="GO" id="GO:0015031">
    <property type="term" value="P:protein transport"/>
    <property type="evidence" value="ECO:0007669"/>
    <property type="project" value="UniProtKB-KW"/>
</dbReference>
<comment type="similarity">
    <text evidence="1">Belongs to the TIM50 family.</text>
</comment>
<protein>
    <recommendedName>
        <fullName evidence="1">Mitochondrial import inner membrane translocase subunit TIM50</fullName>
    </recommendedName>
</protein>
<dbReference type="Pfam" id="PF03031">
    <property type="entry name" value="NIF"/>
    <property type="match status" value="1"/>
</dbReference>
<comment type="subcellular location">
    <subcellularLocation>
        <location evidence="1">Mitochondrion inner membrane</location>
        <topology evidence="1">Single-pass membrane protein</topology>
    </subcellularLocation>
</comment>
<name>A0A7N5KI15_AILME</name>
<keyword evidence="1" id="KW-0496">Mitochondrion</keyword>
<proteinExistence type="inferred from homology"/>
<dbReference type="GeneTree" id="ENSGT01040000240503"/>
<keyword evidence="1" id="KW-0813">Transport</keyword>
<keyword evidence="1" id="KW-0809">Transit peptide</keyword>
<dbReference type="PANTHER" id="PTHR12210">
    <property type="entry name" value="DULLARD PROTEIN PHOSPHATASE"/>
    <property type="match status" value="1"/>
</dbReference>
<gene>
    <name evidence="3" type="primary">TIMM50</name>
</gene>
<reference evidence="3" key="3">
    <citation type="submission" date="2025-09" db="UniProtKB">
        <authorList>
            <consortium name="Ensembl"/>
        </authorList>
    </citation>
    <scope>IDENTIFICATION</scope>
</reference>